<keyword evidence="8" id="KW-0464">Manganese</keyword>
<evidence type="ECO:0000256" key="10">
    <source>
        <dbReference type="SAM" id="MobiDB-lite"/>
    </source>
</evidence>
<keyword evidence="14" id="KW-1185">Reference proteome</keyword>
<dbReference type="SMART" id="SM00979">
    <property type="entry name" value="TIFY"/>
    <property type="match status" value="1"/>
</dbReference>
<sequence length="741" mass="81984">MPPEETVSKSPLDKPLNQLTDDDISQLTREDCRRYLKQKGMRKPSWNKSQAIQQVISLKALLEPDTDAGTRKKLHIPRADTHVQRGKNTYGEPSEPVPDRRNQQDRPDLSSHITAVPVAVVDNSAHSRPIASADKPVGQMTIFYRGKVNVYDDVPADKAQKIMCLASSPLCVPSETPLNATVAARHSASCLQAANSKLRLDTNMVPTIQTVKMSEVSRVPIEESNRLYNDNPEAVESPASRKTSVQRYLEKRKERFKWKRKVETTSSASLDIYLSDRIGTRTPSDYASGADLCFTPHITPTGSGPIQDNIQQMNPTFSCDLNDREFSMEGEKVALLLVTVLCSSYAYEVSVSCMIAYDEGGASAVFNSPECHRWDFSTAIKNGTDNCLVATHQGRRKYQEDRMTCYPCVTVPAIGEDGVEEASVGIAAVFDGHGGKEASEMASQKFFDYFLLHVVFNTYKNLFSHSKEHEEAGQNSLKFKVDDELTLGILEKALLRTIQDIDSEFTQAHTVLLVFVAFLTHPSDFQINFYMQEALKNDYISGSTAIVVLWMNGQILVGNLGDSKALICSRKTHFDQENEGDLITRLQAEELTKDHHPDRDDEKARIEAGGGVVLVVGVPRVNGILAVSRSIGDIRLKRYGVIAEPEITGWIRLSTEDWYVVIGSDGIFERMSPQDVCDILHGGHGKENKTSINSSSCPSSSSSLADCIVHNAFSKGSGDNLSVIVIPLRQASPSLEHKQQI</sequence>
<dbReference type="InterPro" id="IPR036457">
    <property type="entry name" value="PPM-type-like_dom_sf"/>
</dbReference>
<proteinExistence type="inferred from homology"/>
<evidence type="ECO:0000256" key="2">
    <source>
        <dbReference type="ARBA" id="ARBA00001946"/>
    </source>
</evidence>
<dbReference type="PANTHER" id="PTHR47992">
    <property type="entry name" value="PROTEIN PHOSPHATASE"/>
    <property type="match status" value="1"/>
</dbReference>
<dbReference type="GO" id="GO:0004722">
    <property type="term" value="F:protein serine/threonine phosphatase activity"/>
    <property type="evidence" value="ECO:0007669"/>
    <property type="project" value="UniProtKB-EC"/>
</dbReference>
<dbReference type="EC" id="3.1.3.16" evidence="3"/>
<dbReference type="PROSITE" id="PS51746">
    <property type="entry name" value="PPM_2"/>
    <property type="match status" value="1"/>
</dbReference>
<gene>
    <name evidence="13" type="ORF">R3W88_018600</name>
</gene>
<keyword evidence="5 9" id="KW-0378">Hydrolase</keyword>
<dbReference type="Pfam" id="PF00481">
    <property type="entry name" value="PP2C"/>
    <property type="match status" value="1"/>
</dbReference>
<accession>A0AAV9L3H8</accession>
<keyword evidence="7 9" id="KW-0904">Protein phosphatase</keyword>
<evidence type="ECO:0000256" key="8">
    <source>
        <dbReference type="ARBA" id="ARBA00023211"/>
    </source>
</evidence>
<feature type="region of interest" description="Disordered" evidence="10">
    <location>
        <begin position="1"/>
        <end position="25"/>
    </location>
</feature>
<evidence type="ECO:0000256" key="6">
    <source>
        <dbReference type="ARBA" id="ARBA00022842"/>
    </source>
</evidence>
<evidence type="ECO:0000259" key="12">
    <source>
        <dbReference type="PROSITE" id="PS51746"/>
    </source>
</evidence>
<comment type="caution">
    <text evidence="13">The sequence shown here is derived from an EMBL/GenBank/DDBJ whole genome shotgun (WGS) entry which is preliminary data.</text>
</comment>
<dbReference type="SMART" id="SM00332">
    <property type="entry name" value="PP2Cc"/>
    <property type="match status" value="1"/>
</dbReference>
<keyword evidence="4" id="KW-0479">Metal-binding</keyword>
<evidence type="ECO:0000256" key="1">
    <source>
        <dbReference type="ARBA" id="ARBA00001936"/>
    </source>
</evidence>
<dbReference type="EMBL" id="JAWPEI010000008">
    <property type="protein sequence ID" value="KAK4720262.1"/>
    <property type="molecule type" value="Genomic_DNA"/>
</dbReference>
<protein>
    <recommendedName>
        <fullName evidence="3">protein-serine/threonine phosphatase</fullName>
        <ecNumber evidence="3">3.1.3.16</ecNumber>
    </recommendedName>
</protein>
<evidence type="ECO:0000256" key="9">
    <source>
        <dbReference type="RuleBase" id="RU003465"/>
    </source>
</evidence>
<evidence type="ECO:0000256" key="5">
    <source>
        <dbReference type="ARBA" id="ARBA00022801"/>
    </source>
</evidence>
<feature type="compositionally biased region" description="Basic and acidic residues" evidence="10">
    <location>
        <begin position="97"/>
        <end position="107"/>
    </location>
</feature>
<comment type="cofactor">
    <cofactor evidence="2">
        <name>Mg(2+)</name>
        <dbReference type="ChEBI" id="CHEBI:18420"/>
    </cofactor>
</comment>
<feature type="region of interest" description="Disordered" evidence="10">
    <location>
        <begin position="69"/>
        <end position="107"/>
    </location>
</feature>
<organism evidence="13 14">
    <name type="scientific">Solanum pinnatisectum</name>
    <name type="common">tansyleaf nightshade</name>
    <dbReference type="NCBI Taxonomy" id="50273"/>
    <lineage>
        <taxon>Eukaryota</taxon>
        <taxon>Viridiplantae</taxon>
        <taxon>Streptophyta</taxon>
        <taxon>Embryophyta</taxon>
        <taxon>Tracheophyta</taxon>
        <taxon>Spermatophyta</taxon>
        <taxon>Magnoliopsida</taxon>
        <taxon>eudicotyledons</taxon>
        <taxon>Gunneridae</taxon>
        <taxon>Pentapetalae</taxon>
        <taxon>asterids</taxon>
        <taxon>lamiids</taxon>
        <taxon>Solanales</taxon>
        <taxon>Solanaceae</taxon>
        <taxon>Solanoideae</taxon>
        <taxon>Solaneae</taxon>
        <taxon>Solanum</taxon>
    </lineage>
</organism>
<dbReference type="InterPro" id="IPR015655">
    <property type="entry name" value="PP2C"/>
</dbReference>
<feature type="domain" description="Tify" evidence="11">
    <location>
        <begin position="133"/>
        <end position="168"/>
    </location>
</feature>
<dbReference type="InterPro" id="IPR010399">
    <property type="entry name" value="Tify_dom"/>
</dbReference>
<dbReference type="Proteomes" id="UP001311915">
    <property type="component" value="Unassembled WGS sequence"/>
</dbReference>
<comment type="cofactor">
    <cofactor evidence="1">
        <name>Mn(2+)</name>
        <dbReference type="ChEBI" id="CHEBI:29035"/>
    </cofactor>
</comment>
<evidence type="ECO:0000259" key="11">
    <source>
        <dbReference type="PROSITE" id="PS51320"/>
    </source>
</evidence>
<dbReference type="Gene3D" id="3.60.40.10">
    <property type="entry name" value="PPM-type phosphatase domain"/>
    <property type="match status" value="1"/>
</dbReference>
<evidence type="ECO:0000256" key="7">
    <source>
        <dbReference type="ARBA" id="ARBA00022912"/>
    </source>
</evidence>
<dbReference type="PROSITE" id="PS51320">
    <property type="entry name" value="TIFY"/>
    <property type="match status" value="1"/>
</dbReference>
<feature type="domain" description="PPM-type phosphatase" evidence="12">
    <location>
        <begin position="386"/>
        <end position="728"/>
    </location>
</feature>
<evidence type="ECO:0000313" key="13">
    <source>
        <dbReference type="EMBL" id="KAK4720262.1"/>
    </source>
</evidence>
<dbReference type="InterPro" id="IPR000222">
    <property type="entry name" value="PP2C_BS"/>
</dbReference>
<dbReference type="InterPro" id="IPR001932">
    <property type="entry name" value="PPM-type_phosphatase-like_dom"/>
</dbReference>
<evidence type="ECO:0000256" key="4">
    <source>
        <dbReference type="ARBA" id="ARBA00022723"/>
    </source>
</evidence>
<comment type="similarity">
    <text evidence="9">Belongs to the PP2C family.</text>
</comment>
<evidence type="ECO:0000313" key="14">
    <source>
        <dbReference type="Proteomes" id="UP001311915"/>
    </source>
</evidence>
<reference evidence="13 14" key="1">
    <citation type="submission" date="2023-10" db="EMBL/GenBank/DDBJ databases">
        <title>Genome-Wide Identification Analysis in wild type Solanum Pinnatisectum Reveals Some Genes Defensing Phytophthora Infestans.</title>
        <authorList>
            <person name="Sun C."/>
        </authorList>
    </citation>
    <scope>NUCLEOTIDE SEQUENCE [LARGE SCALE GENOMIC DNA]</scope>
    <source>
        <strain evidence="13">LQN</strain>
        <tissue evidence="13">Leaf</tissue>
    </source>
</reference>
<dbReference type="AlphaFoldDB" id="A0AAV9L3H8"/>
<dbReference type="CDD" id="cd00143">
    <property type="entry name" value="PP2Cc"/>
    <property type="match status" value="1"/>
</dbReference>
<evidence type="ECO:0000256" key="3">
    <source>
        <dbReference type="ARBA" id="ARBA00013081"/>
    </source>
</evidence>
<dbReference type="SUPFAM" id="SSF81606">
    <property type="entry name" value="PP2C-like"/>
    <property type="match status" value="1"/>
</dbReference>
<name>A0AAV9L3H8_9SOLN</name>
<dbReference type="PROSITE" id="PS01032">
    <property type="entry name" value="PPM_1"/>
    <property type="match status" value="1"/>
</dbReference>
<dbReference type="Pfam" id="PF06200">
    <property type="entry name" value="tify"/>
    <property type="match status" value="1"/>
</dbReference>
<dbReference type="GO" id="GO:0046872">
    <property type="term" value="F:metal ion binding"/>
    <property type="evidence" value="ECO:0007669"/>
    <property type="project" value="UniProtKB-KW"/>
</dbReference>
<keyword evidence="6" id="KW-0460">Magnesium</keyword>